<gene>
    <name evidence="3" type="primary">traC_2</name>
    <name evidence="3" type="ORF">NCTC12722_02380</name>
</gene>
<proteinExistence type="predicted"/>
<dbReference type="InterPro" id="IPR041459">
    <property type="entry name" value="MPTase-PolyVal"/>
</dbReference>
<organism evidence="3 4">
    <name type="scientific">Afipia felis</name>
    <name type="common">Cat scratch disease bacillus</name>
    <dbReference type="NCBI Taxonomy" id="1035"/>
    <lineage>
        <taxon>Bacteria</taxon>
        <taxon>Pseudomonadati</taxon>
        <taxon>Pseudomonadota</taxon>
        <taxon>Alphaproteobacteria</taxon>
        <taxon>Hyphomicrobiales</taxon>
        <taxon>Nitrobacteraceae</taxon>
        <taxon>Afipia</taxon>
    </lineage>
</organism>
<sequence>MSKHLSANPRADIYQRVTDTIIRDLEQGTRSWIKPWTTTSKDSDSIRPLRRDGTPYRGINVLILWSEAIEHGYSSSTWMTYRQAQALGAQVRKGEHGATVVYAKTIERAEDDAVTGDATVTRIPMLRAYTVFNTDQIDGLPAPTPAQPSPIKESVSTRIELADAFIAATGATIVHRGNRACYIPSADRIEMPPYAQFIDTSTASAAEGYYATVLHELIHWTSPPHRCDRDLGKRFGDHAYAREELVAEIGAAFLCADLSITLEPRSDHAAYLGSWLTVLKSDKRAIFAAAALAQKAVDWLTGLR</sequence>
<evidence type="ECO:0000313" key="4">
    <source>
        <dbReference type="Proteomes" id="UP000254343"/>
    </source>
</evidence>
<feature type="domain" description="N-terminal" evidence="1">
    <location>
        <begin position="12"/>
        <end position="132"/>
    </location>
</feature>
<dbReference type="Pfam" id="PF18818">
    <property type="entry name" value="MPTase-PolyVal"/>
    <property type="match status" value="1"/>
</dbReference>
<dbReference type="EC" id="2.7.7.-" evidence="3"/>
<evidence type="ECO:0000313" key="3">
    <source>
        <dbReference type="EMBL" id="SUU85171.1"/>
    </source>
</evidence>
<evidence type="ECO:0000259" key="1">
    <source>
        <dbReference type="Pfam" id="PF08401"/>
    </source>
</evidence>
<feature type="domain" description="Polyvalent protein metallopeptidase" evidence="2">
    <location>
        <begin position="162"/>
        <end position="291"/>
    </location>
</feature>
<dbReference type="Proteomes" id="UP000254343">
    <property type="component" value="Unassembled WGS sequence"/>
</dbReference>
<dbReference type="EMBL" id="UIGB01000001">
    <property type="protein sequence ID" value="SUU85171.1"/>
    <property type="molecule type" value="Genomic_DNA"/>
</dbReference>
<name>A0A380W895_AFIFE</name>
<dbReference type="AlphaFoldDB" id="A0A380W895"/>
<protein>
    <submittedName>
        <fullName evidence="3">DNA primase TraC</fullName>
        <ecNumber evidence="3">2.7.7.-</ecNumber>
    </submittedName>
</protein>
<dbReference type="GO" id="GO:0003697">
    <property type="term" value="F:single-stranded DNA binding"/>
    <property type="evidence" value="ECO:0007669"/>
    <property type="project" value="InterPro"/>
</dbReference>
<keyword evidence="3" id="KW-0808">Transferase</keyword>
<dbReference type="PIRSF" id="PIRSF037112">
    <property type="entry name" value="Antirestriction_ArdC"/>
    <property type="match status" value="1"/>
</dbReference>
<reference evidence="3 4" key="1">
    <citation type="submission" date="2018-06" db="EMBL/GenBank/DDBJ databases">
        <authorList>
            <consortium name="Pathogen Informatics"/>
            <person name="Doyle S."/>
        </authorList>
    </citation>
    <scope>NUCLEOTIDE SEQUENCE [LARGE SCALE GENOMIC DNA]</scope>
    <source>
        <strain evidence="3 4">NCTC12722</strain>
    </source>
</reference>
<dbReference type="GO" id="GO:0016779">
    <property type="term" value="F:nucleotidyltransferase activity"/>
    <property type="evidence" value="ECO:0007669"/>
    <property type="project" value="UniProtKB-KW"/>
</dbReference>
<dbReference type="RefSeq" id="WP_002715996.1">
    <property type="nucleotide sequence ID" value="NZ_UFSI01000001.1"/>
</dbReference>
<keyword evidence="3" id="KW-0548">Nucleotidyltransferase</keyword>
<dbReference type="Pfam" id="PF08401">
    <property type="entry name" value="ArdcN"/>
    <property type="match status" value="1"/>
</dbReference>
<dbReference type="InterPro" id="IPR017113">
    <property type="entry name" value="Antirestriction_ArdC"/>
</dbReference>
<accession>A0A380W895</accession>
<dbReference type="InterPro" id="IPR013610">
    <property type="entry name" value="ArdC_N"/>
</dbReference>
<evidence type="ECO:0000259" key="2">
    <source>
        <dbReference type="Pfam" id="PF18818"/>
    </source>
</evidence>
<dbReference type="OrthoDB" id="9792687at2"/>